<evidence type="ECO:0000313" key="12">
    <source>
        <dbReference type="Proteomes" id="UP000265040"/>
    </source>
</evidence>
<name>A0A7N6BMJ2_ANATE</name>
<evidence type="ECO:0000256" key="8">
    <source>
        <dbReference type="RuleBase" id="RU003974"/>
    </source>
</evidence>
<dbReference type="SUPFAM" id="SSF48484">
    <property type="entry name" value="Lipoxigenase"/>
    <property type="match status" value="1"/>
</dbReference>
<keyword evidence="5 8" id="KW-0408">Iron</keyword>
<dbReference type="Proteomes" id="UP000265040">
    <property type="component" value="Chromosome 12"/>
</dbReference>
<dbReference type="GO" id="GO:0034440">
    <property type="term" value="P:lipid oxidation"/>
    <property type="evidence" value="ECO:0007669"/>
    <property type="project" value="InterPro"/>
</dbReference>
<evidence type="ECO:0000256" key="1">
    <source>
        <dbReference type="ARBA" id="ARBA00001962"/>
    </source>
</evidence>
<dbReference type="Pfam" id="PF00305">
    <property type="entry name" value="Lipoxygenase"/>
    <property type="match status" value="1"/>
</dbReference>
<dbReference type="PANTHER" id="PTHR11771">
    <property type="entry name" value="LIPOXYGENASE"/>
    <property type="match status" value="1"/>
</dbReference>
<proteinExistence type="inferred from homology"/>
<dbReference type="GO" id="GO:0046872">
    <property type="term" value="F:metal ion binding"/>
    <property type="evidence" value="ECO:0007669"/>
    <property type="project" value="UniProtKB-KW"/>
</dbReference>
<reference evidence="11" key="3">
    <citation type="submission" date="2025-09" db="UniProtKB">
        <authorList>
            <consortium name="Ensembl"/>
        </authorList>
    </citation>
    <scope>IDENTIFICATION</scope>
</reference>
<dbReference type="GO" id="GO:0016702">
    <property type="term" value="F:oxidoreductase activity, acting on single donors with incorporation of molecular oxygen, incorporation of two atoms of oxygen"/>
    <property type="evidence" value="ECO:0007669"/>
    <property type="project" value="InterPro"/>
</dbReference>
<reference evidence="11" key="2">
    <citation type="submission" date="2025-08" db="UniProtKB">
        <authorList>
            <consortium name="Ensembl"/>
        </authorList>
    </citation>
    <scope>IDENTIFICATION</scope>
</reference>
<protein>
    <submittedName>
        <fullName evidence="11">Uncharacterized protein</fullName>
    </submittedName>
</protein>
<evidence type="ECO:0000256" key="2">
    <source>
        <dbReference type="ARBA" id="ARBA00022723"/>
    </source>
</evidence>
<feature type="domain" description="PLAT" evidence="9">
    <location>
        <begin position="1"/>
        <end position="86"/>
    </location>
</feature>
<dbReference type="PRINTS" id="PR00087">
    <property type="entry name" value="LIPOXYGENASE"/>
</dbReference>
<keyword evidence="12" id="KW-1185">Reference proteome</keyword>
<dbReference type="InterPro" id="IPR036226">
    <property type="entry name" value="LipOase_C_sf"/>
</dbReference>
<dbReference type="InParanoid" id="A0A7N6BMJ2"/>
<dbReference type="Gene3D" id="1.20.245.10">
    <property type="entry name" value="Lipoxygenase-1, Domain 5"/>
    <property type="match status" value="1"/>
</dbReference>
<comment type="caution">
    <text evidence="7">Lacks conserved residue(s) required for the propagation of feature annotation.</text>
</comment>
<dbReference type="GeneTree" id="ENSGT00940000155191"/>
<dbReference type="PROSITE" id="PS00711">
    <property type="entry name" value="LIPOXYGENASE_1"/>
    <property type="match status" value="1"/>
</dbReference>
<evidence type="ECO:0000259" key="10">
    <source>
        <dbReference type="PROSITE" id="PS51393"/>
    </source>
</evidence>
<dbReference type="Pfam" id="PF01477">
    <property type="entry name" value="PLAT"/>
    <property type="match status" value="1"/>
</dbReference>
<accession>A0A7N6BMJ2</accession>
<evidence type="ECO:0000256" key="6">
    <source>
        <dbReference type="ARBA" id="ARBA00023098"/>
    </source>
</evidence>
<dbReference type="OrthoDB" id="407298at2759"/>
<dbReference type="InterPro" id="IPR020833">
    <property type="entry name" value="LipOase_Fe_BS"/>
</dbReference>
<dbReference type="PROSITE" id="PS50095">
    <property type="entry name" value="PLAT"/>
    <property type="match status" value="1"/>
</dbReference>
<dbReference type="InterPro" id="IPR036392">
    <property type="entry name" value="PLAT/LH2_dom_sf"/>
</dbReference>
<feature type="domain" description="Lipoxygenase" evidence="10">
    <location>
        <begin position="203"/>
        <end position="272"/>
    </location>
</feature>
<dbReference type="PROSITE" id="PS51393">
    <property type="entry name" value="LIPOXYGENASE_3"/>
    <property type="match status" value="1"/>
</dbReference>
<evidence type="ECO:0000259" key="9">
    <source>
        <dbReference type="PROSITE" id="PS50095"/>
    </source>
</evidence>
<keyword evidence="2 8" id="KW-0479">Metal-binding</keyword>
<dbReference type="AlphaFoldDB" id="A0A7N6BMJ2"/>
<evidence type="ECO:0000256" key="7">
    <source>
        <dbReference type="PROSITE-ProRule" id="PRU00152"/>
    </source>
</evidence>
<evidence type="ECO:0000256" key="4">
    <source>
        <dbReference type="ARBA" id="ARBA00023002"/>
    </source>
</evidence>
<dbReference type="Gene3D" id="2.60.60.20">
    <property type="entry name" value="PLAT/LH2 domain"/>
    <property type="match status" value="1"/>
</dbReference>
<dbReference type="SUPFAM" id="SSF49723">
    <property type="entry name" value="Lipase/lipooxygenase domain (PLAT/LH2 domain)"/>
    <property type="match status" value="1"/>
</dbReference>
<evidence type="ECO:0000313" key="11">
    <source>
        <dbReference type="Ensembl" id="ENSATEP00000066033.1"/>
    </source>
</evidence>
<keyword evidence="6" id="KW-0443">Lipid metabolism</keyword>
<comment type="cofactor">
    <cofactor evidence="1 8">
        <name>Fe cation</name>
        <dbReference type="ChEBI" id="CHEBI:24875"/>
    </cofactor>
</comment>
<reference evidence="11" key="1">
    <citation type="submission" date="2021-04" db="EMBL/GenBank/DDBJ databases">
        <authorList>
            <consortium name="Wellcome Sanger Institute Data Sharing"/>
        </authorList>
    </citation>
    <scope>NUCLEOTIDE SEQUENCE [LARGE SCALE GENOMIC DNA]</scope>
</reference>
<dbReference type="InterPro" id="IPR001024">
    <property type="entry name" value="PLAT/LH2_dom"/>
</dbReference>
<keyword evidence="4 8" id="KW-0560">Oxidoreductase</keyword>
<dbReference type="InterPro" id="IPR000907">
    <property type="entry name" value="LipOase"/>
</dbReference>
<sequence length="272" mass="30691">GQNLRPNLTLELMRELRGTPAEYAVHCPASLGALLLVRLEAPPTTSSAWFCSKVAVTTPEGGVSLFPCYRFVSSSTPLALRDSIGQFYTPLFSCSHLFKVLLPNSNLYCSYSWSCYDDGLPEMMKADDVMSLPTEVRFSVSKATGMMLTVGKVYVLPLSVLWKTLHLWRDDWFFGHQFLNGANPTLIRRCTGIPPNLVAEGYPPDLRPSEPDWLTAKTFVRSTDFADHELRSHFLRTHVMSELFAMATLRNFPTVHPLYRHQIKTRSTSLQL</sequence>
<dbReference type="InterPro" id="IPR013819">
    <property type="entry name" value="LipOase_C"/>
</dbReference>
<evidence type="ECO:0000256" key="5">
    <source>
        <dbReference type="ARBA" id="ARBA00023004"/>
    </source>
</evidence>
<comment type="similarity">
    <text evidence="8">Belongs to the lipoxygenase family.</text>
</comment>
<evidence type="ECO:0000256" key="3">
    <source>
        <dbReference type="ARBA" id="ARBA00022964"/>
    </source>
</evidence>
<dbReference type="Ensembl" id="ENSATET00000067594.1">
    <property type="protein sequence ID" value="ENSATEP00000066033.1"/>
    <property type="gene ID" value="ENSATEG00000028550.1"/>
</dbReference>
<organism evidence="11 12">
    <name type="scientific">Anabas testudineus</name>
    <name type="common">Climbing perch</name>
    <name type="synonym">Anthias testudineus</name>
    <dbReference type="NCBI Taxonomy" id="64144"/>
    <lineage>
        <taxon>Eukaryota</taxon>
        <taxon>Metazoa</taxon>
        <taxon>Chordata</taxon>
        <taxon>Craniata</taxon>
        <taxon>Vertebrata</taxon>
        <taxon>Euteleostomi</taxon>
        <taxon>Actinopterygii</taxon>
        <taxon>Neopterygii</taxon>
        <taxon>Teleostei</taxon>
        <taxon>Neoteleostei</taxon>
        <taxon>Acanthomorphata</taxon>
        <taxon>Anabantaria</taxon>
        <taxon>Anabantiformes</taxon>
        <taxon>Anabantoidei</taxon>
        <taxon>Anabantidae</taxon>
        <taxon>Anabas</taxon>
    </lineage>
</organism>
<keyword evidence="3 8" id="KW-0223">Dioxygenase</keyword>